<dbReference type="InterPro" id="IPR036188">
    <property type="entry name" value="FAD/NAD-bd_sf"/>
</dbReference>
<comment type="cofactor">
    <cofactor evidence="1">
        <name>FAD</name>
        <dbReference type="ChEBI" id="CHEBI:57692"/>
    </cofactor>
</comment>
<name>A0AAD7CSC9_MYCRO</name>
<dbReference type="AlphaFoldDB" id="A0AAD7CSC9"/>
<comment type="caution">
    <text evidence="3">The sequence shown here is derived from an EMBL/GenBank/DDBJ whole genome shotgun (WGS) entry which is preliminary data.</text>
</comment>
<evidence type="ECO:0000313" key="4">
    <source>
        <dbReference type="Proteomes" id="UP001221757"/>
    </source>
</evidence>
<feature type="non-terminal residue" evidence="3">
    <location>
        <position position="1"/>
    </location>
</feature>
<evidence type="ECO:0000259" key="2">
    <source>
        <dbReference type="Pfam" id="PF05199"/>
    </source>
</evidence>
<feature type="domain" description="Glucose-methanol-choline oxidoreductase C-terminal" evidence="2">
    <location>
        <begin position="1"/>
        <end position="38"/>
    </location>
</feature>
<dbReference type="Proteomes" id="UP001221757">
    <property type="component" value="Unassembled WGS sequence"/>
</dbReference>
<protein>
    <recommendedName>
        <fullName evidence="2">Glucose-methanol-choline oxidoreductase C-terminal domain-containing protein</fullName>
    </recommendedName>
</protein>
<dbReference type="GO" id="GO:0016614">
    <property type="term" value="F:oxidoreductase activity, acting on CH-OH group of donors"/>
    <property type="evidence" value="ECO:0007669"/>
    <property type="project" value="InterPro"/>
</dbReference>
<dbReference type="Gene3D" id="3.50.50.60">
    <property type="entry name" value="FAD/NAD(P)-binding domain"/>
    <property type="match status" value="1"/>
</dbReference>
<accession>A0AAD7CSC9</accession>
<evidence type="ECO:0000313" key="3">
    <source>
        <dbReference type="EMBL" id="KAJ7661182.1"/>
    </source>
</evidence>
<dbReference type="InterPro" id="IPR007867">
    <property type="entry name" value="GMC_OxRtase_C"/>
</dbReference>
<dbReference type="SUPFAM" id="SSF51905">
    <property type="entry name" value="FAD/NAD(P)-binding domain"/>
    <property type="match status" value="1"/>
</dbReference>
<gene>
    <name evidence="3" type="ORF">B0H17DRAFT_953734</name>
</gene>
<dbReference type="EMBL" id="JARKIE010000251">
    <property type="protein sequence ID" value="KAJ7661182.1"/>
    <property type="molecule type" value="Genomic_DNA"/>
</dbReference>
<dbReference type="Pfam" id="PF05199">
    <property type="entry name" value="GMC_oxred_C"/>
    <property type="match status" value="1"/>
</dbReference>
<reference evidence="3" key="1">
    <citation type="submission" date="2023-03" db="EMBL/GenBank/DDBJ databases">
        <title>Massive genome expansion in bonnet fungi (Mycena s.s.) driven by repeated elements and novel gene families across ecological guilds.</title>
        <authorList>
            <consortium name="Lawrence Berkeley National Laboratory"/>
            <person name="Harder C.B."/>
            <person name="Miyauchi S."/>
            <person name="Viragh M."/>
            <person name="Kuo A."/>
            <person name="Thoen E."/>
            <person name="Andreopoulos B."/>
            <person name="Lu D."/>
            <person name="Skrede I."/>
            <person name="Drula E."/>
            <person name="Henrissat B."/>
            <person name="Morin E."/>
            <person name="Kohler A."/>
            <person name="Barry K."/>
            <person name="LaButti K."/>
            <person name="Morin E."/>
            <person name="Salamov A."/>
            <person name="Lipzen A."/>
            <person name="Mereny Z."/>
            <person name="Hegedus B."/>
            <person name="Baldrian P."/>
            <person name="Stursova M."/>
            <person name="Weitz H."/>
            <person name="Taylor A."/>
            <person name="Grigoriev I.V."/>
            <person name="Nagy L.G."/>
            <person name="Martin F."/>
            <person name="Kauserud H."/>
        </authorList>
    </citation>
    <scope>NUCLEOTIDE SEQUENCE</scope>
    <source>
        <strain evidence="3">CBHHK067</strain>
    </source>
</reference>
<organism evidence="3 4">
    <name type="scientific">Mycena rosella</name>
    <name type="common">Pink bonnet</name>
    <name type="synonym">Agaricus rosellus</name>
    <dbReference type="NCBI Taxonomy" id="1033263"/>
    <lineage>
        <taxon>Eukaryota</taxon>
        <taxon>Fungi</taxon>
        <taxon>Dikarya</taxon>
        <taxon>Basidiomycota</taxon>
        <taxon>Agaricomycotina</taxon>
        <taxon>Agaricomycetes</taxon>
        <taxon>Agaricomycetidae</taxon>
        <taxon>Agaricales</taxon>
        <taxon>Marasmiineae</taxon>
        <taxon>Mycenaceae</taxon>
        <taxon>Mycena</taxon>
    </lineage>
</organism>
<sequence length="72" mass="8305">AVLDGNFKIWGVENLRVVDINSWPTVPGWYITTPTYMISEKAADIVITAARQRENDVVIQVEDEWEVDREEL</sequence>
<keyword evidence="4" id="KW-1185">Reference proteome</keyword>
<evidence type="ECO:0000256" key="1">
    <source>
        <dbReference type="ARBA" id="ARBA00001974"/>
    </source>
</evidence>
<proteinExistence type="predicted"/>